<reference evidence="2 3" key="1">
    <citation type="journal article" date="2019" name="Sci. Rep.">
        <title>Orb-weaving spider Araneus ventricosus genome elucidates the spidroin gene catalogue.</title>
        <authorList>
            <person name="Kono N."/>
            <person name="Nakamura H."/>
            <person name="Ohtoshi R."/>
            <person name="Moran D.A.P."/>
            <person name="Shinohara A."/>
            <person name="Yoshida Y."/>
            <person name="Fujiwara M."/>
            <person name="Mori M."/>
            <person name="Tomita M."/>
            <person name="Arakawa K."/>
        </authorList>
    </citation>
    <scope>NUCLEOTIDE SEQUENCE [LARGE SCALE GENOMIC DNA]</scope>
</reference>
<comment type="caution">
    <text evidence="2">The sequence shown here is derived from an EMBL/GenBank/DDBJ whole genome shotgun (WGS) entry which is preliminary data.</text>
</comment>
<gene>
    <name evidence="2" type="ORF">AVEN_109688_1</name>
</gene>
<proteinExistence type="predicted"/>
<evidence type="ECO:0000256" key="1">
    <source>
        <dbReference type="SAM" id="MobiDB-lite"/>
    </source>
</evidence>
<dbReference type="Proteomes" id="UP000499080">
    <property type="component" value="Unassembled WGS sequence"/>
</dbReference>
<feature type="compositionally biased region" description="Polar residues" evidence="1">
    <location>
        <begin position="51"/>
        <end position="68"/>
    </location>
</feature>
<feature type="region of interest" description="Disordered" evidence="1">
    <location>
        <begin position="51"/>
        <end position="71"/>
    </location>
</feature>
<keyword evidence="3" id="KW-1185">Reference proteome</keyword>
<sequence length="135" mass="15332">MADKIIELSPGALNSVSDSAFASCHVSQRDEQLFKMQKQIDELYRLVISGSRHTSPTQHRNRSPSRTGAQKREDWQCWYHFSFKEKAEHCVPPCAFKQKNSHSPAVAATASVLRDGHPQALYRPFSFTLENESLI</sequence>
<evidence type="ECO:0000313" key="2">
    <source>
        <dbReference type="EMBL" id="GBN24246.1"/>
    </source>
</evidence>
<dbReference type="OrthoDB" id="10257314at2759"/>
<accession>A0A4Y2MF10</accession>
<organism evidence="2 3">
    <name type="scientific">Araneus ventricosus</name>
    <name type="common">Orbweaver spider</name>
    <name type="synonym">Epeira ventricosa</name>
    <dbReference type="NCBI Taxonomy" id="182803"/>
    <lineage>
        <taxon>Eukaryota</taxon>
        <taxon>Metazoa</taxon>
        <taxon>Ecdysozoa</taxon>
        <taxon>Arthropoda</taxon>
        <taxon>Chelicerata</taxon>
        <taxon>Arachnida</taxon>
        <taxon>Araneae</taxon>
        <taxon>Araneomorphae</taxon>
        <taxon>Entelegynae</taxon>
        <taxon>Araneoidea</taxon>
        <taxon>Araneidae</taxon>
        <taxon>Araneus</taxon>
    </lineage>
</organism>
<dbReference type="AlphaFoldDB" id="A0A4Y2MF10"/>
<evidence type="ECO:0000313" key="3">
    <source>
        <dbReference type="Proteomes" id="UP000499080"/>
    </source>
</evidence>
<dbReference type="EMBL" id="BGPR01007095">
    <property type="protein sequence ID" value="GBN24246.1"/>
    <property type="molecule type" value="Genomic_DNA"/>
</dbReference>
<name>A0A4Y2MF10_ARAVE</name>
<protein>
    <submittedName>
        <fullName evidence="2">Uncharacterized protein</fullName>
    </submittedName>
</protein>